<dbReference type="GO" id="GO:0015031">
    <property type="term" value="P:protein transport"/>
    <property type="evidence" value="ECO:0007669"/>
    <property type="project" value="UniProtKB-KW"/>
</dbReference>
<evidence type="ECO:0000313" key="11">
    <source>
        <dbReference type="Proteomes" id="UP001418222"/>
    </source>
</evidence>
<dbReference type="Gene3D" id="1.25.40.690">
    <property type="match status" value="1"/>
</dbReference>
<protein>
    <recommendedName>
        <fullName evidence="9">Peptidase S59 domain-containing protein</fullName>
    </recommendedName>
</protein>
<evidence type="ECO:0000256" key="1">
    <source>
        <dbReference type="ARBA" id="ARBA00004567"/>
    </source>
</evidence>
<name>A0AAP0B292_9ASPA</name>
<dbReference type="GO" id="GO:0005643">
    <property type="term" value="C:nuclear pore"/>
    <property type="evidence" value="ECO:0007669"/>
    <property type="project" value="UniProtKB-SubCell"/>
</dbReference>
<reference evidence="10 11" key="1">
    <citation type="journal article" date="2022" name="Nat. Plants">
        <title>Genomes of leafy and leafless Platanthera orchids illuminate the evolution of mycoheterotrophy.</title>
        <authorList>
            <person name="Li M.H."/>
            <person name="Liu K.W."/>
            <person name="Li Z."/>
            <person name="Lu H.C."/>
            <person name="Ye Q.L."/>
            <person name="Zhang D."/>
            <person name="Wang J.Y."/>
            <person name="Li Y.F."/>
            <person name="Zhong Z.M."/>
            <person name="Liu X."/>
            <person name="Yu X."/>
            <person name="Liu D.K."/>
            <person name="Tu X.D."/>
            <person name="Liu B."/>
            <person name="Hao Y."/>
            <person name="Liao X.Y."/>
            <person name="Jiang Y.T."/>
            <person name="Sun W.H."/>
            <person name="Chen J."/>
            <person name="Chen Y.Q."/>
            <person name="Ai Y."/>
            <person name="Zhai J.W."/>
            <person name="Wu S.S."/>
            <person name="Zhou Z."/>
            <person name="Hsiao Y.Y."/>
            <person name="Wu W.L."/>
            <person name="Chen Y.Y."/>
            <person name="Lin Y.F."/>
            <person name="Hsu J.L."/>
            <person name="Li C.Y."/>
            <person name="Wang Z.W."/>
            <person name="Zhao X."/>
            <person name="Zhong W.Y."/>
            <person name="Ma X.K."/>
            <person name="Ma L."/>
            <person name="Huang J."/>
            <person name="Chen G.Z."/>
            <person name="Huang M.Z."/>
            <person name="Huang L."/>
            <person name="Peng D.H."/>
            <person name="Luo Y.B."/>
            <person name="Zou S.Q."/>
            <person name="Chen S.P."/>
            <person name="Lan S."/>
            <person name="Tsai W.C."/>
            <person name="Van de Peer Y."/>
            <person name="Liu Z.J."/>
        </authorList>
    </citation>
    <scope>NUCLEOTIDE SEQUENCE [LARGE SCALE GENOMIC DNA]</scope>
    <source>
        <strain evidence="10">Lor287</strain>
    </source>
</reference>
<dbReference type="PANTHER" id="PTHR23198">
    <property type="entry name" value="NUCLEOPORIN"/>
    <property type="match status" value="1"/>
</dbReference>
<dbReference type="InterPro" id="IPR021967">
    <property type="entry name" value="Nup98_C"/>
</dbReference>
<evidence type="ECO:0000256" key="6">
    <source>
        <dbReference type="ARBA" id="ARBA00023132"/>
    </source>
</evidence>
<evidence type="ECO:0000313" key="10">
    <source>
        <dbReference type="EMBL" id="KAK8924199.1"/>
    </source>
</evidence>
<proteinExistence type="predicted"/>
<dbReference type="EMBL" id="JBBWWQ010000017">
    <property type="protein sequence ID" value="KAK8924199.1"/>
    <property type="molecule type" value="Genomic_DNA"/>
</dbReference>
<keyword evidence="6" id="KW-0906">Nuclear pore complex</keyword>
<dbReference type="GO" id="GO:0051028">
    <property type="term" value="P:mRNA transport"/>
    <property type="evidence" value="ECO:0007669"/>
    <property type="project" value="UniProtKB-KW"/>
</dbReference>
<keyword evidence="7" id="KW-0539">Nucleus</keyword>
<organism evidence="10 11">
    <name type="scientific">Platanthera zijinensis</name>
    <dbReference type="NCBI Taxonomy" id="2320716"/>
    <lineage>
        <taxon>Eukaryota</taxon>
        <taxon>Viridiplantae</taxon>
        <taxon>Streptophyta</taxon>
        <taxon>Embryophyta</taxon>
        <taxon>Tracheophyta</taxon>
        <taxon>Spermatophyta</taxon>
        <taxon>Magnoliopsida</taxon>
        <taxon>Liliopsida</taxon>
        <taxon>Asparagales</taxon>
        <taxon>Orchidaceae</taxon>
        <taxon>Orchidoideae</taxon>
        <taxon>Orchideae</taxon>
        <taxon>Orchidinae</taxon>
        <taxon>Platanthera</taxon>
    </lineage>
</organism>
<dbReference type="Pfam" id="PF12110">
    <property type="entry name" value="Nup96"/>
    <property type="match status" value="1"/>
</dbReference>
<evidence type="ECO:0000256" key="7">
    <source>
        <dbReference type="ARBA" id="ARBA00023242"/>
    </source>
</evidence>
<evidence type="ECO:0000256" key="3">
    <source>
        <dbReference type="ARBA" id="ARBA00022816"/>
    </source>
</evidence>
<comment type="subcellular location">
    <subcellularLocation>
        <location evidence="1">Nucleus</location>
        <location evidence="1">Nuclear pore complex</location>
    </subcellularLocation>
</comment>
<evidence type="ECO:0000256" key="2">
    <source>
        <dbReference type="ARBA" id="ARBA00022448"/>
    </source>
</evidence>
<evidence type="ECO:0000256" key="5">
    <source>
        <dbReference type="ARBA" id="ARBA00023010"/>
    </source>
</evidence>
<dbReference type="Gene3D" id="3.30.1610.10">
    <property type="entry name" value="Peptidase S59, nucleoporin"/>
    <property type="match status" value="1"/>
</dbReference>
<feature type="compositionally biased region" description="Low complexity" evidence="8">
    <location>
        <begin position="245"/>
        <end position="257"/>
    </location>
</feature>
<dbReference type="GO" id="GO:0017056">
    <property type="term" value="F:structural constituent of nuclear pore"/>
    <property type="evidence" value="ECO:0007669"/>
    <property type="project" value="InterPro"/>
</dbReference>
<dbReference type="InterPro" id="IPR007230">
    <property type="entry name" value="Nup98_auto-Pept-S59_dom"/>
</dbReference>
<dbReference type="AlphaFoldDB" id="A0AAP0B292"/>
<dbReference type="FunFam" id="1.25.40.690:FF:000002">
    <property type="entry name" value="Nuclear pore complex protein NUP96"/>
    <property type="match status" value="1"/>
</dbReference>
<keyword evidence="5" id="KW-0811">Translocation</keyword>
<evidence type="ECO:0000256" key="8">
    <source>
        <dbReference type="SAM" id="MobiDB-lite"/>
    </source>
</evidence>
<evidence type="ECO:0000259" key="9">
    <source>
        <dbReference type="PROSITE" id="PS51434"/>
    </source>
</evidence>
<feature type="domain" description="Peptidase S59" evidence="9">
    <location>
        <begin position="25"/>
        <end position="161"/>
    </location>
</feature>
<accession>A0AAP0B292</accession>
<keyword evidence="3" id="KW-0509">mRNA transport</keyword>
<dbReference type="InterPro" id="IPR037665">
    <property type="entry name" value="Nucleoporin_S59-like"/>
</dbReference>
<dbReference type="PANTHER" id="PTHR23198:SF26">
    <property type="entry name" value="NUCLEAR PORE COMPLEX PROTEIN NUP96"/>
    <property type="match status" value="1"/>
</dbReference>
<comment type="caution">
    <text evidence="10">The sequence shown here is derived from an EMBL/GenBank/DDBJ whole genome shotgun (WGS) entry which is preliminary data.</text>
</comment>
<feature type="region of interest" description="Disordered" evidence="8">
    <location>
        <begin position="240"/>
        <end position="274"/>
    </location>
</feature>
<sequence length="1018" mass="115215">MMLPQCKKRRMCNENGKAFLPTSLSPEYFVEPSLAELAARESIDPGYCSRVLNFVIGRAGYGYIKFLGETDVRWLNLQKIVKIDRNSVTVYENEVDKPPIGEGLNKTAEVTLILQLRLANSHDLESSEITAKLKKCSDRQGAKFLSFDHSSGEWKFLVHHFSRFGLGDEEEDVMDIQPTGDDHERLSGEIVLSHSLPAHLGLDPIKMQEMRMLMFPVEEEDELIDGSFFLGKRSSGREFVREKSPSSSARGSVYRSSLEGSAKKAGNRISTSPLKNPPLPLLEYNIGTSDGSLSRDILMTGQNKGLPLRIKKAEGFKLDEKFATPLSGKFSNYIVDAALFMGRSFRVGWGPNGVLVHTGTPVGKTRTGLSSIIHVEKIAIDGVVRDEQNKVKQELVDFCFSFPLNLHKSLDHETVEVKVDTHTLKLHKIISNRAMLPEICRAYIGIIEKQLELPGLSMSTRVLLMHQVTVWELMKVLFSERETNGNFRSSSDDVGEDMVLDKKDFSLNIDVKANPLLRRAEFSYWLQDSVCHRIQVDISSLNDSKYLENILVLLTGRQLDEAVKLAASKGDVRLAILLSQAGGSVVSRADMARQLDLWKVNGMDFHFIEKERLKLYELLAGNILGALQDSTVDWKRHLGLVMWYQLPPDTQLPVVINTYEQLIKEGRAPHPVPVYVDEGPIIDGVDWNSGDRYDIAYYFMLLHANVEKDSGFLKSMFSAFSSTFDPLDYHMIWHQRVILESIGAFSSNDLHLVDLSFVSQLLCVGLCHWAIYVVVHMPYYNESPHIHASLIKEILLQYCEIWSTKEAQQQFIADLGVPSAWMHEALATYHQYYGNLQESLEHFLECAMWQKAHTVFMTSVVHPLFLSSKDSEIWRITSIMEQHKSEIADWDIGAGIFIDFYVIRSSLQEDITLSESDILAEKNEECRNFFSRLNQSLRVWGSRFPIDARVTYSRMTEELCNLLQSFPGKGSAPSVLMGCFETILDAPIPQDLRAGHLQEALSVFTYLLTHSCCPIWPC</sequence>
<dbReference type="InterPro" id="IPR036903">
    <property type="entry name" value="Nup98_auto-Pept-S59_dom_sf"/>
</dbReference>
<evidence type="ECO:0000256" key="4">
    <source>
        <dbReference type="ARBA" id="ARBA00022927"/>
    </source>
</evidence>
<keyword evidence="11" id="KW-1185">Reference proteome</keyword>
<dbReference type="Pfam" id="PF04096">
    <property type="entry name" value="Nucleoporin2"/>
    <property type="match status" value="1"/>
</dbReference>
<dbReference type="Proteomes" id="UP001418222">
    <property type="component" value="Unassembled WGS sequence"/>
</dbReference>
<dbReference type="SUPFAM" id="SSF82215">
    <property type="entry name" value="C-terminal autoproteolytic domain of nucleoporin nup98"/>
    <property type="match status" value="1"/>
</dbReference>
<dbReference type="PROSITE" id="PS51434">
    <property type="entry name" value="NUP_C"/>
    <property type="match status" value="1"/>
</dbReference>
<keyword evidence="4" id="KW-0653">Protein transport</keyword>
<gene>
    <name evidence="10" type="ORF">KSP39_PZI019376</name>
</gene>
<keyword evidence="2" id="KW-0813">Transport</keyword>